<name>A0ABT0HB98_9FLAO</name>
<organism evidence="2 3">
    <name type="scientific">Psychroserpens algicola</name>
    <dbReference type="NCBI Taxonomy" id="1719034"/>
    <lineage>
        <taxon>Bacteria</taxon>
        <taxon>Pseudomonadati</taxon>
        <taxon>Bacteroidota</taxon>
        <taxon>Flavobacteriia</taxon>
        <taxon>Flavobacteriales</taxon>
        <taxon>Flavobacteriaceae</taxon>
        <taxon>Psychroserpens</taxon>
    </lineage>
</organism>
<keyword evidence="1" id="KW-1133">Transmembrane helix</keyword>
<proteinExistence type="predicted"/>
<comment type="caution">
    <text evidence="2">The sequence shown here is derived from an EMBL/GenBank/DDBJ whole genome shotgun (WGS) entry which is preliminary data.</text>
</comment>
<sequence>MNATFNIEEQIISYDVNWLGIESVTVNGSVLSKKLSLGKRVHSFDLPINNSVHSFRIESKQSFSASTITVSLFQNDKLIDSKVIELYKDIFKDTTDTHNTEHFNTMFTIGVVLIILSLSFDMSKFFLFIGLIFLFDAVSKTHAMSKTAEETSKDLNLKK</sequence>
<keyword evidence="3" id="KW-1185">Reference proteome</keyword>
<evidence type="ECO:0000256" key="1">
    <source>
        <dbReference type="SAM" id="Phobius"/>
    </source>
</evidence>
<dbReference type="EMBL" id="JALPQF010000014">
    <property type="protein sequence ID" value="MCK8481622.1"/>
    <property type="molecule type" value="Genomic_DNA"/>
</dbReference>
<accession>A0ABT0HB98</accession>
<keyword evidence="1" id="KW-0812">Transmembrane</keyword>
<dbReference type="Proteomes" id="UP001203687">
    <property type="component" value="Unassembled WGS sequence"/>
</dbReference>
<feature type="transmembrane region" description="Helical" evidence="1">
    <location>
        <begin position="107"/>
        <end position="135"/>
    </location>
</feature>
<protein>
    <submittedName>
        <fullName evidence="2">Uncharacterized protein</fullName>
    </submittedName>
</protein>
<keyword evidence="1" id="KW-0472">Membrane</keyword>
<dbReference type="RefSeq" id="WP_248413486.1">
    <property type="nucleotide sequence ID" value="NZ_JALPQF010000014.1"/>
</dbReference>
<evidence type="ECO:0000313" key="2">
    <source>
        <dbReference type="EMBL" id="MCK8481622.1"/>
    </source>
</evidence>
<evidence type="ECO:0000313" key="3">
    <source>
        <dbReference type="Proteomes" id="UP001203687"/>
    </source>
</evidence>
<reference evidence="2" key="1">
    <citation type="submission" date="2022-04" db="EMBL/GenBank/DDBJ databases">
        <authorList>
            <person name="Ren T."/>
        </authorList>
    </citation>
    <scope>NUCLEOTIDE SEQUENCE</scope>
    <source>
        <strain evidence="2">F63249</strain>
    </source>
</reference>
<gene>
    <name evidence="2" type="ORF">MUY34_13405</name>
</gene>